<keyword evidence="3" id="KW-1185">Reference proteome</keyword>
<evidence type="ECO:0000313" key="2">
    <source>
        <dbReference type="EMBL" id="KIM44883.1"/>
    </source>
</evidence>
<organism evidence="2 3">
    <name type="scientific">Hebeloma cylindrosporum</name>
    <dbReference type="NCBI Taxonomy" id="76867"/>
    <lineage>
        <taxon>Eukaryota</taxon>
        <taxon>Fungi</taxon>
        <taxon>Dikarya</taxon>
        <taxon>Basidiomycota</taxon>
        <taxon>Agaricomycotina</taxon>
        <taxon>Agaricomycetes</taxon>
        <taxon>Agaricomycetidae</taxon>
        <taxon>Agaricales</taxon>
        <taxon>Agaricineae</taxon>
        <taxon>Hymenogastraceae</taxon>
        <taxon>Hebeloma</taxon>
    </lineage>
</organism>
<feature type="compositionally biased region" description="Low complexity" evidence="1">
    <location>
        <begin position="1"/>
        <end position="21"/>
    </location>
</feature>
<sequence>MTSSPTSSSSDSSSSPNSSPSLAKFDPFAVHPFTNCSVSQSDAQPHDRQFSTYGYPYGPSLGSYKSLHNPMPQQQVPPAINTPNKSSAKPSVNAYAYPPRPAIFIPFRQDTSSPELPHILKANKSLSKSSTTNDSRTNISYPIATGNTTQPTPNSYPRKS</sequence>
<dbReference type="Proteomes" id="UP000053424">
    <property type="component" value="Unassembled WGS sequence"/>
</dbReference>
<feature type="compositionally biased region" description="Polar residues" evidence="1">
    <location>
        <begin position="71"/>
        <end position="90"/>
    </location>
</feature>
<evidence type="ECO:0000256" key="1">
    <source>
        <dbReference type="SAM" id="MobiDB-lite"/>
    </source>
</evidence>
<dbReference type="EMBL" id="KN831773">
    <property type="protein sequence ID" value="KIM44883.1"/>
    <property type="molecule type" value="Genomic_DNA"/>
</dbReference>
<reference evidence="3" key="2">
    <citation type="submission" date="2015-01" db="EMBL/GenBank/DDBJ databases">
        <title>Evolutionary Origins and Diversification of the Mycorrhizal Mutualists.</title>
        <authorList>
            <consortium name="DOE Joint Genome Institute"/>
            <consortium name="Mycorrhizal Genomics Consortium"/>
            <person name="Kohler A."/>
            <person name="Kuo A."/>
            <person name="Nagy L.G."/>
            <person name="Floudas D."/>
            <person name="Copeland A."/>
            <person name="Barry K.W."/>
            <person name="Cichocki N."/>
            <person name="Veneault-Fourrey C."/>
            <person name="LaButti K."/>
            <person name="Lindquist E.A."/>
            <person name="Lipzen A."/>
            <person name="Lundell T."/>
            <person name="Morin E."/>
            <person name="Murat C."/>
            <person name="Riley R."/>
            <person name="Ohm R."/>
            <person name="Sun H."/>
            <person name="Tunlid A."/>
            <person name="Henrissat B."/>
            <person name="Grigoriev I.V."/>
            <person name="Hibbett D.S."/>
            <person name="Martin F."/>
        </authorList>
    </citation>
    <scope>NUCLEOTIDE SEQUENCE [LARGE SCALE GENOMIC DNA]</scope>
    <source>
        <strain evidence="3">h7</strain>
    </source>
</reference>
<accession>A0A0C2Y4T4</accession>
<proteinExistence type="predicted"/>
<dbReference type="STRING" id="686832.A0A0C2Y4T4"/>
<reference evidence="2 3" key="1">
    <citation type="submission" date="2014-04" db="EMBL/GenBank/DDBJ databases">
        <authorList>
            <consortium name="DOE Joint Genome Institute"/>
            <person name="Kuo A."/>
            <person name="Gay G."/>
            <person name="Dore J."/>
            <person name="Kohler A."/>
            <person name="Nagy L.G."/>
            <person name="Floudas D."/>
            <person name="Copeland A."/>
            <person name="Barry K.W."/>
            <person name="Cichocki N."/>
            <person name="Veneault-Fourrey C."/>
            <person name="LaButti K."/>
            <person name="Lindquist E.A."/>
            <person name="Lipzen A."/>
            <person name="Lundell T."/>
            <person name="Morin E."/>
            <person name="Murat C."/>
            <person name="Sun H."/>
            <person name="Tunlid A."/>
            <person name="Henrissat B."/>
            <person name="Grigoriev I.V."/>
            <person name="Hibbett D.S."/>
            <person name="Martin F."/>
            <person name="Nordberg H.P."/>
            <person name="Cantor M.N."/>
            <person name="Hua S.X."/>
        </authorList>
    </citation>
    <scope>NUCLEOTIDE SEQUENCE [LARGE SCALE GENOMIC DNA]</scope>
    <source>
        <strain evidence="3">h7</strain>
    </source>
</reference>
<dbReference type="HOGENOM" id="CLU_1652357_0_0_1"/>
<gene>
    <name evidence="2" type="ORF">M413DRAFT_25290</name>
</gene>
<feature type="region of interest" description="Disordered" evidence="1">
    <location>
        <begin position="64"/>
        <end position="93"/>
    </location>
</feature>
<name>A0A0C2Y4T4_HEBCY</name>
<evidence type="ECO:0000313" key="3">
    <source>
        <dbReference type="Proteomes" id="UP000053424"/>
    </source>
</evidence>
<feature type="region of interest" description="Disordered" evidence="1">
    <location>
        <begin position="124"/>
        <end position="160"/>
    </location>
</feature>
<dbReference type="OrthoDB" id="191192at2759"/>
<protein>
    <submittedName>
        <fullName evidence="2">Uncharacterized protein</fullName>
    </submittedName>
</protein>
<feature type="region of interest" description="Disordered" evidence="1">
    <location>
        <begin position="1"/>
        <end position="24"/>
    </location>
</feature>
<dbReference type="AlphaFoldDB" id="A0A0C2Y4T4"/>